<keyword evidence="4 5" id="KW-0472">Membrane</keyword>
<accession>A0A2A6DWL7</accession>
<reference evidence="6 7" key="1">
    <citation type="submission" date="2016-12" db="EMBL/GenBank/DDBJ databases">
        <title>Candidatus Reconcilibacillus cellulovorans genome.</title>
        <authorList>
            <person name="Kolinko S."/>
            <person name="Wu Y.-W."/>
            <person name="Tachea F."/>
            <person name="Denzel E."/>
            <person name="Hiras J."/>
            <person name="Baecker N."/>
            <person name="Chan L.J."/>
            <person name="Eichorst S.A."/>
            <person name="Frey D."/>
            <person name="Adams P.D."/>
            <person name="Pray T."/>
            <person name="Tanjore D."/>
            <person name="Petzold C.J."/>
            <person name="Gladden J.M."/>
            <person name="Simmons B.A."/>
            <person name="Singer S.W."/>
        </authorList>
    </citation>
    <scope>NUCLEOTIDE SEQUENCE [LARGE SCALE GENOMIC DNA]</scope>
    <source>
        <strain evidence="6">JTherm</strain>
    </source>
</reference>
<evidence type="ECO:0000256" key="5">
    <source>
        <dbReference type="SAM" id="Phobius"/>
    </source>
</evidence>
<dbReference type="InterPro" id="IPR003810">
    <property type="entry name" value="Mntp/YtaF"/>
</dbReference>
<evidence type="ECO:0000256" key="1">
    <source>
        <dbReference type="ARBA" id="ARBA00022475"/>
    </source>
</evidence>
<evidence type="ECO:0000313" key="6">
    <source>
        <dbReference type="EMBL" id="PDO09280.1"/>
    </source>
</evidence>
<evidence type="ECO:0000256" key="2">
    <source>
        <dbReference type="ARBA" id="ARBA00022692"/>
    </source>
</evidence>
<keyword evidence="2 5" id="KW-0812">Transmembrane</keyword>
<dbReference type="AlphaFoldDB" id="A0A2A6DWL7"/>
<dbReference type="PANTHER" id="PTHR35529:SF2">
    <property type="entry name" value="SPORULATION PROTEIN YTAF-RELATED"/>
    <property type="match status" value="1"/>
</dbReference>
<dbReference type="NCBIfam" id="TIGR02840">
    <property type="entry name" value="spore_YtaF"/>
    <property type="match status" value="1"/>
</dbReference>
<protein>
    <submittedName>
        <fullName evidence="6">Sporulation membrane protein YtaF</fullName>
    </submittedName>
</protein>
<keyword evidence="1" id="KW-1003">Cell membrane</keyword>
<sequence length="212" mass="21612">MKLSVALLALAASLDGFGTGMAYGLRRIRVSWAALALIAACSGAAVWASMTLGGFAVRFFPPEAARRAGALMLVAVGGWALAHQIGRGRRAEERPTDEAAGQRAKGVSRLLRILKSPPLADFDRSGAISAGEAVWLGSALSLDAFGAGFGAAWLGLPAAPTALASAVASAVLLFAGLKAGGVLSGIRSVRRLSVLPGCLLVLMGVWKWFGAG</sequence>
<evidence type="ECO:0000256" key="3">
    <source>
        <dbReference type="ARBA" id="ARBA00022989"/>
    </source>
</evidence>
<feature type="transmembrane region" description="Helical" evidence="5">
    <location>
        <begin position="192"/>
        <end position="209"/>
    </location>
</feature>
<dbReference type="PANTHER" id="PTHR35529">
    <property type="entry name" value="MANGANESE EFFLUX PUMP MNTP-RELATED"/>
    <property type="match status" value="1"/>
</dbReference>
<keyword evidence="3 5" id="KW-1133">Transmembrane helix</keyword>
<proteinExistence type="predicted"/>
<evidence type="ECO:0000313" key="7">
    <source>
        <dbReference type="Proteomes" id="UP000243688"/>
    </source>
</evidence>
<feature type="transmembrane region" description="Helical" evidence="5">
    <location>
        <begin position="133"/>
        <end position="156"/>
    </location>
</feature>
<comment type="caution">
    <text evidence="6">The sequence shown here is derived from an EMBL/GenBank/DDBJ whole genome shotgun (WGS) entry which is preliminary data.</text>
</comment>
<dbReference type="InterPro" id="IPR014205">
    <property type="entry name" value="Spore_YtaF"/>
</dbReference>
<dbReference type="Proteomes" id="UP000243688">
    <property type="component" value="Unassembled WGS sequence"/>
</dbReference>
<evidence type="ECO:0000256" key="4">
    <source>
        <dbReference type="ARBA" id="ARBA00023136"/>
    </source>
</evidence>
<feature type="transmembrane region" description="Helical" evidence="5">
    <location>
        <begin position="32"/>
        <end position="57"/>
    </location>
</feature>
<feature type="transmembrane region" description="Helical" evidence="5">
    <location>
        <begin position="162"/>
        <end position="180"/>
    </location>
</feature>
<name>A0A2A6DWL7_9BACL</name>
<organism evidence="6 7">
    <name type="scientific">Candidatus Reconcilbacillus cellulovorans</name>
    <dbReference type="NCBI Taxonomy" id="1906605"/>
    <lineage>
        <taxon>Bacteria</taxon>
        <taxon>Bacillati</taxon>
        <taxon>Bacillota</taxon>
        <taxon>Bacilli</taxon>
        <taxon>Bacillales</taxon>
        <taxon>Paenibacillaceae</taxon>
        <taxon>Candidatus Reconcilbacillus</taxon>
    </lineage>
</organism>
<dbReference type="EMBL" id="MOXJ01000049">
    <property type="protein sequence ID" value="PDO09280.1"/>
    <property type="molecule type" value="Genomic_DNA"/>
</dbReference>
<gene>
    <name evidence="6" type="ORF">BLM47_13405</name>
</gene>
<dbReference type="Pfam" id="PF02659">
    <property type="entry name" value="Mntp"/>
    <property type="match status" value="1"/>
</dbReference>